<keyword evidence="1" id="KW-0472">Membrane</keyword>
<keyword evidence="1" id="KW-1133">Transmembrane helix</keyword>
<reference evidence="2 3" key="1">
    <citation type="submission" date="2017-01" db="EMBL/GenBank/DDBJ databases">
        <title>Whole-Genome Shotgun Sequencing of Two beta-Proteobacterial Species in Search of the Bulgecin Biosynthetic Cluster.</title>
        <authorList>
            <person name="Horsman M.E."/>
            <person name="Marous D.R."/>
            <person name="Li R."/>
            <person name="Oliver R.A."/>
            <person name="Byun B."/>
            <person name="Emrich S.J."/>
            <person name="Boggess B."/>
            <person name="Townsend C.A."/>
            <person name="Mobashery S."/>
        </authorList>
    </citation>
    <scope>NUCLEOTIDE SEQUENCE [LARGE SCALE GENOMIC DNA]</scope>
    <source>
        <strain evidence="2 3">ATCC 31433</strain>
    </source>
</reference>
<dbReference type="EMBL" id="MTZU01000040">
    <property type="protein sequence ID" value="PCE31729.1"/>
    <property type="molecule type" value="Genomic_DNA"/>
</dbReference>
<evidence type="ECO:0000313" key="2">
    <source>
        <dbReference type="EMBL" id="PCE31729.1"/>
    </source>
</evidence>
<dbReference type="AlphaFoldDB" id="A0A2A4FHD3"/>
<dbReference type="Proteomes" id="UP000217994">
    <property type="component" value="Unassembled WGS sequence"/>
</dbReference>
<feature type="transmembrane region" description="Helical" evidence="1">
    <location>
        <begin position="136"/>
        <end position="153"/>
    </location>
</feature>
<keyword evidence="1" id="KW-0812">Transmembrane</keyword>
<protein>
    <submittedName>
        <fullName evidence="2">Uncharacterized protein</fullName>
    </submittedName>
</protein>
<evidence type="ECO:0000313" key="3">
    <source>
        <dbReference type="Proteomes" id="UP000217994"/>
    </source>
</evidence>
<comment type="caution">
    <text evidence="2">The sequence shown here is derived from an EMBL/GenBank/DDBJ whole genome shotgun (WGS) entry which is preliminary data.</text>
</comment>
<gene>
    <name evidence="2" type="ORF">BZL54_14660</name>
</gene>
<name>A0A2A4FHD3_9BURK</name>
<sequence length="199" mass="22219">MNVNDQRNGHGDMTLPMLIGEWAVLMEIIRLRLDHIERIDPDSLDEDVLADLYENQDTLTRLLAYIENGFARTFGGLPPVPVRERRAWPPAPRGRCAGAASGFAPGTVCPGNSSAPLPRDEPRATGNSMSRIADRVALLICGVVFAGIAWATFRYAGEWVMPVVMAVMLVALGSEVRRLRRLLDGHGIDWRPRRRFFRK</sequence>
<accession>A0A2A4FHD3</accession>
<organism evidence="2 3">
    <name type="scientific">Burkholderia ubonensis subsp. mesacidophila</name>
    <dbReference type="NCBI Taxonomy" id="265293"/>
    <lineage>
        <taxon>Bacteria</taxon>
        <taxon>Pseudomonadati</taxon>
        <taxon>Pseudomonadota</taxon>
        <taxon>Betaproteobacteria</taxon>
        <taxon>Burkholderiales</taxon>
        <taxon>Burkholderiaceae</taxon>
        <taxon>Burkholderia</taxon>
        <taxon>Burkholderia cepacia complex</taxon>
    </lineage>
</organism>
<feature type="transmembrane region" description="Helical" evidence="1">
    <location>
        <begin position="159"/>
        <end position="176"/>
    </location>
</feature>
<proteinExistence type="predicted"/>
<evidence type="ECO:0000256" key="1">
    <source>
        <dbReference type="SAM" id="Phobius"/>
    </source>
</evidence>